<proteinExistence type="predicted"/>
<name>F2TX34_SALR5</name>
<dbReference type="OrthoDB" id="2100988at2759"/>
<dbReference type="STRING" id="946362.F2TX34"/>
<reference evidence="2" key="1">
    <citation type="submission" date="2009-08" db="EMBL/GenBank/DDBJ databases">
        <title>Annotation of Salpingoeca rosetta.</title>
        <authorList>
            <consortium name="The Broad Institute Genome Sequencing Platform"/>
            <person name="Russ C."/>
            <person name="Cuomo C."/>
            <person name="Burger G."/>
            <person name="Gray M.W."/>
            <person name="Holland P.W.H."/>
            <person name="King N."/>
            <person name="Lang F.B.F."/>
            <person name="Roger A.J."/>
            <person name="Ruiz-Trillo I."/>
            <person name="Young S.K."/>
            <person name="Zeng Q."/>
            <person name="Gargeya S."/>
            <person name="Alvarado L."/>
            <person name="Berlin A."/>
            <person name="Chapman S.B."/>
            <person name="Chen Z."/>
            <person name="Freedman E."/>
            <person name="Gellesch M."/>
            <person name="Goldberg J."/>
            <person name="Griggs A."/>
            <person name="Gujja S."/>
            <person name="Heilman E."/>
            <person name="Heiman D."/>
            <person name="Howarth C."/>
            <person name="Mehta T."/>
            <person name="Neiman D."/>
            <person name="Pearson M."/>
            <person name="Roberts A."/>
            <person name="Saif S."/>
            <person name="Shea T."/>
            <person name="Shenoy N."/>
            <person name="Sisk P."/>
            <person name="Stolte C."/>
            <person name="Sykes S."/>
            <person name="White J."/>
            <person name="Yandava C."/>
            <person name="Haas B."/>
            <person name="Nusbaum C."/>
            <person name="Birren B."/>
        </authorList>
    </citation>
    <scope>NUCLEOTIDE SEQUENCE [LARGE SCALE GENOMIC DNA]</scope>
    <source>
        <strain evidence="2">ATCC 50818</strain>
    </source>
</reference>
<evidence type="ECO:0000256" key="1">
    <source>
        <dbReference type="SAM" id="Phobius"/>
    </source>
</evidence>
<evidence type="ECO:0000313" key="2">
    <source>
        <dbReference type="EMBL" id="EGD75943.1"/>
    </source>
</evidence>
<gene>
    <name evidence="2" type="ORF">PTSG_00651</name>
</gene>
<keyword evidence="3" id="KW-1185">Reference proteome</keyword>
<dbReference type="GeneID" id="16078715"/>
<dbReference type="PANTHER" id="PTHR34286">
    <property type="entry name" value="TRANSMEMBRANE PROTEIN"/>
    <property type="match status" value="1"/>
</dbReference>
<keyword evidence="1" id="KW-0472">Membrane</keyword>
<organism evidence="3">
    <name type="scientific">Salpingoeca rosetta (strain ATCC 50818 / BSB-021)</name>
    <dbReference type="NCBI Taxonomy" id="946362"/>
    <lineage>
        <taxon>Eukaryota</taxon>
        <taxon>Choanoflagellata</taxon>
        <taxon>Craspedida</taxon>
        <taxon>Salpingoecidae</taxon>
        <taxon>Salpingoeca</taxon>
    </lineage>
</organism>
<dbReference type="EMBL" id="GL832956">
    <property type="protein sequence ID" value="EGD75943.1"/>
    <property type="molecule type" value="Genomic_DNA"/>
</dbReference>
<dbReference type="AlphaFoldDB" id="F2TX34"/>
<sequence length="96" mass="10986">MTESQAEGGVQKFPYPTKVWSPAGGWWPAPKNWKANTIIAAAVIATVCIPAYIISERRMRYAYPFNPTCYHCQISVYLCRVLMFVRVLYDVIVHVM</sequence>
<protein>
    <submittedName>
        <fullName evidence="2">Uncharacterized protein</fullName>
    </submittedName>
</protein>
<dbReference type="PANTHER" id="PTHR34286:SF1">
    <property type="entry name" value="TRANSMEMBRANE PROTEIN"/>
    <property type="match status" value="1"/>
</dbReference>
<keyword evidence="1" id="KW-0812">Transmembrane</keyword>
<dbReference type="Proteomes" id="UP000007799">
    <property type="component" value="Unassembled WGS sequence"/>
</dbReference>
<feature type="transmembrane region" description="Helical" evidence="1">
    <location>
        <begin position="35"/>
        <end position="54"/>
    </location>
</feature>
<evidence type="ECO:0000313" key="3">
    <source>
        <dbReference type="Proteomes" id="UP000007799"/>
    </source>
</evidence>
<dbReference type="RefSeq" id="XP_004998119.1">
    <property type="nucleotide sequence ID" value="XM_004998062.1"/>
</dbReference>
<dbReference type="KEGG" id="sre:PTSG_00651"/>
<dbReference type="eggNOG" id="ENOG502SBJS">
    <property type="taxonomic scope" value="Eukaryota"/>
</dbReference>
<keyword evidence="1" id="KW-1133">Transmembrane helix</keyword>
<dbReference type="InParanoid" id="F2TX34"/>
<accession>F2TX34</accession>